<feature type="compositionally biased region" description="Basic and acidic residues" evidence="8">
    <location>
        <begin position="451"/>
        <end position="467"/>
    </location>
</feature>
<evidence type="ECO:0000256" key="7">
    <source>
        <dbReference type="ARBA" id="ARBA00023288"/>
    </source>
</evidence>
<evidence type="ECO:0000313" key="10">
    <source>
        <dbReference type="EMBL" id="CAJ16239.1"/>
    </source>
</evidence>
<reference evidence="10" key="3">
    <citation type="submission" date="2005-06" db="EMBL/GenBank/DDBJ databases">
        <authorList>
            <person name="Lennard N."/>
            <person name="Barron A."/>
            <person name="Clark L."/>
            <person name="Corton C."/>
            <person name="Harris B."/>
            <person name="Line A."/>
            <person name="Berriman M."/>
            <person name="Hertz-Fowler C."/>
            <person name="Renauld H."/>
            <person name="Bohme U."/>
            <person name="Arrowsmith C."/>
            <person name="Cronin C."/>
            <person name="Davies R."/>
            <person name="Doggett J."/>
            <person name="Fraser A."/>
            <person name="Johnson D."/>
            <person name="Larke N."/>
            <person name="Leech V."/>
            <person name="Lord A."/>
            <person name="MacLeod A."/>
            <person name="Norbertczak H."/>
            <person name="Ormand D."/>
            <person name="Quail M."/>
            <person name="Rabbinowitsch E."/>
            <person name="Rajandream M."/>
            <person name="Reitter C."/>
            <person name="Sharp S."/>
            <person name="Woodward J."/>
            <person name="Hall N."/>
            <person name="Melville S.and.Barrell.B."/>
        </authorList>
    </citation>
    <scope>NUCLEOTIDE SEQUENCE</scope>
    <source>
        <strain evidence="10">927/4 GUTat10.1</strain>
    </source>
</reference>
<sequence>MSPKLGIAPTLLIASLTSPRPGEATAGNAIKKANWQAICKVTADAGNLAGIALTNIRAPALQVAADIKALLRTLIYIEGNSTNAATKAQRTATAFLGGQTAENLEYYSSTSVATDVTTARNAGRLQGATHEFMSVQADGSTSANGCIGDDESGTNALAGFSAVVAADPNCQLSWETVTPYDGAVTAITKTGLSGKFANAIAHNEFTSGDRKCNINSDASGFKLSNDGTGVDTAGHNPKMAAGIISLDGTNGIHTVALANVMTNDEHPYLKAAATAAKRGKQTPKAADLTTADTALASTGFKKAARRHILGKKETADDSDTTLAAKVKEAFGSDESINKLISTNVNDMPITGILKYNTDAKSLGQITDISELLRLYFYYSDLNKQKLAETAKKLQEAEFKKETKSAKEKEKEGNTKGKDKQDGCDKLKDQGCVFNKDGNDGEKCTLKKEAKEKLKKAGQETGEKDSKTRTTNTTGINSFVINKAPLLLPVLLLA</sequence>
<evidence type="ECO:0000259" key="9">
    <source>
        <dbReference type="Pfam" id="PF00913"/>
    </source>
</evidence>
<dbReference type="InterPro" id="IPR001812">
    <property type="entry name" value="Trypano_VSG_A_N_dom"/>
</dbReference>
<dbReference type="VEuPathDB" id="TriTrypDB:Tb09.v4.0051"/>
<accession>Q38G25</accession>
<dbReference type="EMBL" id="CT009751">
    <property type="protein sequence ID" value="CAJ16239.1"/>
    <property type="molecule type" value="Genomic_DNA"/>
</dbReference>
<evidence type="ECO:0000313" key="12">
    <source>
        <dbReference type="Proteomes" id="UP000008524"/>
    </source>
</evidence>
<comment type="function">
    <text evidence="1">VSG forms a coat on the surface of the parasite. The trypanosome evades the immune response of the host by expressing a series of antigenically distinct VSGs from an estimated 1000 VSG genes.</text>
</comment>
<keyword evidence="4" id="KW-0336">GPI-anchor</keyword>
<evidence type="ECO:0000256" key="3">
    <source>
        <dbReference type="ARBA" id="ARBA00022475"/>
    </source>
</evidence>
<evidence type="ECO:0000256" key="1">
    <source>
        <dbReference type="ARBA" id="ARBA00002523"/>
    </source>
</evidence>
<dbReference type="KEGG" id="tbr:Tb09.v4.0005"/>
<dbReference type="GO" id="GO:0005886">
    <property type="term" value="C:plasma membrane"/>
    <property type="evidence" value="ECO:0007669"/>
    <property type="project" value="UniProtKB-SubCell"/>
</dbReference>
<dbReference type="Gene3D" id="4.10.110.20">
    <property type="entry name" value="Variant surface glycoprotein MITAT 1.2, VSG 221, C-terminal domain"/>
    <property type="match status" value="1"/>
</dbReference>
<dbReference type="Pfam" id="PF00913">
    <property type="entry name" value="Trypan_glycop"/>
    <property type="match status" value="1"/>
</dbReference>
<dbReference type="GO" id="GO:0098552">
    <property type="term" value="C:side of membrane"/>
    <property type="evidence" value="ECO:0007669"/>
    <property type="project" value="UniProtKB-KW"/>
</dbReference>
<dbReference type="InParanoid" id="Q4FKU3"/>
<feature type="domain" description="Trypanosome variant surface glycoprotein A-type N-terminal" evidence="9">
    <location>
        <begin position="10"/>
        <end position="379"/>
    </location>
</feature>
<dbReference type="PaxDb" id="5691-EAN76245"/>
<dbReference type="Gene3D" id="1.10.470.10">
    <property type="entry name" value="Variant Surface Glycoprotein, subunit A, domain 2"/>
    <property type="match status" value="1"/>
</dbReference>
<dbReference type="Gene3D" id="3.90.150.10">
    <property type="entry name" value="Variant Surface Glycoprotein, subunit A domain 1"/>
    <property type="match status" value="1"/>
</dbReference>
<dbReference type="SUPFAM" id="SSF118251">
    <property type="entry name" value="Variant surface glycoprotein MITAT 1.2, VSG 221, C-terminal domain"/>
    <property type="match status" value="1"/>
</dbReference>
<name>Q4FKU3_TRYB2</name>
<keyword evidence="7" id="KW-0449">Lipoprotein</keyword>
<evidence type="ECO:0000256" key="4">
    <source>
        <dbReference type="ARBA" id="ARBA00022622"/>
    </source>
</evidence>
<dbReference type="RefSeq" id="XP_803401.1">
    <property type="nucleotide sequence ID" value="XM_798308.1"/>
</dbReference>
<gene>
    <name evidence="11" type="ORF">Tb09.v4.0005</name>
    <name evidence="10" type="ORF">Tb09.v4.0051</name>
</gene>
<evidence type="ECO:0000256" key="5">
    <source>
        <dbReference type="ARBA" id="ARBA00023136"/>
    </source>
</evidence>
<dbReference type="AlphaFoldDB" id="Q4FKU3"/>
<dbReference type="Proteomes" id="UP000008524">
    <property type="component" value="Chromosome 9"/>
</dbReference>
<feature type="region of interest" description="Disordered" evidence="8">
    <location>
        <begin position="451"/>
        <end position="471"/>
    </location>
</feature>
<proteinExistence type="predicted"/>
<organism evidence="10">
    <name type="scientific">Trypanosoma brucei brucei (strain 927/4 GUTat10.1)</name>
    <dbReference type="NCBI Taxonomy" id="185431"/>
    <lineage>
        <taxon>Eukaryota</taxon>
        <taxon>Discoba</taxon>
        <taxon>Euglenozoa</taxon>
        <taxon>Kinetoplastea</taxon>
        <taxon>Metakinetoplastina</taxon>
        <taxon>Trypanosomatida</taxon>
        <taxon>Trypanosomatidae</taxon>
        <taxon>Trypanosoma</taxon>
    </lineage>
</organism>
<reference evidence="11" key="1">
    <citation type="journal article" date="2005" name="Science">
        <title>Comparative genomics of trypanosomatid parasitic protozoa.</title>
        <authorList>
            <person name="El-Sayed N.M."/>
            <person name="Myler P.J."/>
            <person name="Blandin G."/>
            <person name="Berriman M."/>
            <person name="Crabtree J."/>
            <person name="Aggarwal G."/>
            <person name="Caler E."/>
            <person name="Renauld H."/>
            <person name="Worthey E.A."/>
            <person name="Hertz-Fowler C."/>
            <person name="Ghedin E."/>
            <person name="Peacock C."/>
            <person name="Bartholomeu D.C."/>
            <person name="Haas B.J."/>
            <person name="Tran A.N."/>
            <person name="Wortman J.R."/>
            <person name="Alsmark U.C."/>
            <person name="Angiuoli S."/>
            <person name="Anupama A."/>
            <person name="Badger J."/>
            <person name="Bringaud F."/>
            <person name="Cadag E."/>
            <person name="Carlton J.M."/>
            <person name="Cerqueira G.C."/>
            <person name="Creasy T."/>
            <person name="Delcher A.L."/>
            <person name="Djikeng A."/>
            <person name="Embley T.M."/>
            <person name="Hauser C."/>
            <person name="Ivens A.C."/>
            <person name="Kummerfeld S.K."/>
            <person name="Pereira-Leal J.B."/>
            <person name="Nilsson D."/>
            <person name="Peterson J."/>
            <person name="Salzberg S.L."/>
            <person name="Shallom J."/>
            <person name="Silva J.C."/>
            <person name="Sundaram J."/>
            <person name="Westenberger S."/>
            <person name="White O."/>
            <person name="Melville S.E."/>
            <person name="Donelson J.E."/>
            <person name="Andersson B."/>
            <person name="Stuart K.D."/>
            <person name="Hall N."/>
        </authorList>
    </citation>
    <scope>NUCLEOTIDE SEQUENCE</scope>
    <source>
        <strain evidence="11">927/4 GUTat10.1</strain>
    </source>
</reference>
<dbReference type="InterPro" id="IPR027446">
    <property type="entry name" value="VSG_C_dom_sf"/>
</dbReference>
<comment type="subcellular location">
    <subcellularLocation>
        <location evidence="2">Cell membrane</location>
        <topology evidence="2">Lipid-anchor</topology>
        <topology evidence="2">GPI-anchor</topology>
    </subcellularLocation>
</comment>
<keyword evidence="3" id="KW-1003">Cell membrane</keyword>
<evidence type="ECO:0000256" key="8">
    <source>
        <dbReference type="SAM" id="MobiDB-lite"/>
    </source>
</evidence>
<keyword evidence="5" id="KW-0472">Membrane</keyword>
<dbReference type="EMBL" id="CM000207">
    <property type="protein sequence ID" value="EAN76245.1"/>
    <property type="molecule type" value="Genomic_DNA"/>
</dbReference>
<dbReference type="GO" id="GO:0042783">
    <property type="term" value="P:symbiont-mediated evasion of host immune response"/>
    <property type="evidence" value="ECO:0007669"/>
    <property type="project" value="InterPro"/>
</dbReference>
<dbReference type="SUPFAM" id="SSF58087">
    <property type="entry name" value="Variant surface glycoprotein (N-terminal domain)"/>
    <property type="match status" value="1"/>
</dbReference>
<dbReference type="VEuPathDB" id="TriTrypDB:Tb927.9.900"/>
<feature type="region of interest" description="Disordered" evidence="8">
    <location>
        <begin position="397"/>
        <end position="421"/>
    </location>
</feature>
<keyword evidence="12" id="KW-1185">Reference proteome</keyword>
<reference evidence="11 12" key="2">
    <citation type="journal article" date="2005" name="Science">
        <title>The genome of the African trypanosome Trypanosoma brucei.</title>
        <authorList>
            <person name="Berriman M."/>
            <person name="Ghedin E."/>
            <person name="Hertz-Fowler C."/>
            <person name="Blandin G."/>
            <person name="Renauld H."/>
            <person name="Bartholomeu D.C."/>
            <person name="Lennard N.J."/>
            <person name="Caler E."/>
            <person name="Hamlin N.E."/>
            <person name="Haas B."/>
            <person name="Bohme U."/>
            <person name="Hannick L."/>
            <person name="Aslett M.A."/>
            <person name="Shallom J."/>
            <person name="Marcello L."/>
            <person name="Hou L."/>
            <person name="Wickstead B."/>
            <person name="Alsmark U.C."/>
            <person name="Arrowsmith C."/>
            <person name="Atkin R.J."/>
            <person name="Barron A.J."/>
            <person name="Bringaud F."/>
            <person name="Brooks K."/>
            <person name="Carrington M."/>
            <person name="Cherevach I."/>
            <person name="Chillingworth T.J."/>
            <person name="Churcher C."/>
            <person name="Clark L.N."/>
            <person name="Corton C.H."/>
            <person name="Cronin A."/>
            <person name="Davies R.M."/>
            <person name="Doggett J."/>
            <person name="Djikeng A."/>
            <person name="Feldblyum T."/>
            <person name="Field M.C."/>
            <person name="Fraser A."/>
            <person name="Goodhead I."/>
            <person name="Hance Z."/>
            <person name="Harper D."/>
            <person name="Harris B.R."/>
            <person name="Hauser H."/>
            <person name="Hostetler J."/>
            <person name="Ivens A."/>
            <person name="Jagels K."/>
            <person name="Johnson D."/>
            <person name="Johnson J."/>
            <person name="Jones K."/>
            <person name="Kerhornou A.X."/>
            <person name="Koo H."/>
            <person name="Larke N."/>
            <person name="Landfear S."/>
            <person name="Larkin C."/>
            <person name="Leech V."/>
            <person name="Line A."/>
            <person name="Lord A."/>
            <person name="Macleod A."/>
            <person name="Mooney P.J."/>
            <person name="Moule S."/>
            <person name="Martin D.M."/>
            <person name="Morgan G.W."/>
            <person name="Mungall K."/>
            <person name="Norbertczak H."/>
            <person name="Ormond D."/>
            <person name="Pai G."/>
            <person name="Peacock C.S."/>
            <person name="Peterson J."/>
            <person name="Quail M.A."/>
            <person name="Rabbinowitsch E."/>
            <person name="Rajandream M.A."/>
            <person name="Reitter C."/>
            <person name="Salzberg S.L."/>
            <person name="Sanders M."/>
            <person name="Schobel S."/>
            <person name="Sharp S."/>
            <person name="Simmonds M."/>
            <person name="Simpson A.J."/>
            <person name="Tallon L."/>
            <person name="Turner C.M."/>
            <person name="Tait A."/>
            <person name="Tivey A.R."/>
            <person name="Van Aken S."/>
            <person name="Walker D."/>
            <person name="Wanless D."/>
            <person name="Wang S."/>
            <person name="White B."/>
            <person name="White O."/>
            <person name="Whitehead S."/>
            <person name="Woodward J."/>
            <person name="Wortman J."/>
            <person name="Adams M.D."/>
            <person name="Embley T.M."/>
            <person name="Gull K."/>
            <person name="Ullu E."/>
            <person name="Barry J.D."/>
            <person name="Fairlamb A.H."/>
            <person name="Opperdoes F."/>
            <person name="Barrell B.G."/>
            <person name="Donelson J.E."/>
            <person name="Hall N."/>
            <person name="Fraser C.M."/>
            <person name="Melville S.E."/>
            <person name="El-Sayed N.M."/>
        </authorList>
    </citation>
    <scope>NUCLEOTIDE SEQUENCE [LARGE SCALE GENOMIC DNA]</scope>
    <source>
        <strain evidence="11 12">927/4 GUTat10.1</strain>
    </source>
</reference>
<evidence type="ECO:0000256" key="6">
    <source>
        <dbReference type="ARBA" id="ARBA00023180"/>
    </source>
</evidence>
<evidence type="ECO:0000313" key="11">
    <source>
        <dbReference type="EMBL" id="EAN76245.1"/>
    </source>
</evidence>
<keyword evidence="6" id="KW-0325">Glycoprotein</keyword>
<evidence type="ECO:0000256" key="2">
    <source>
        <dbReference type="ARBA" id="ARBA00004609"/>
    </source>
</evidence>
<dbReference type="GeneID" id="3660512"/>
<protein>
    <submittedName>
        <fullName evidence="10">Variant surface glycoprotein (VSG), putative</fullName>
    </submittedName>
</protein>
<accession>Q4FKU3</accession>